<evidence type="ECO:0000256" key="1">
    <source>
        <dbReference type="SAM" id="MobiDB-lite"/>
    </source>
</evidence>
<sequence>MSITAQVSGSPMPRPFVAPRLLSLLSSLTANRNPNDRIIGAEIPSKHIIAVISHLDAYEPEDLTLMNPRNTAAFILSRQRTPLVNLVPLTRLTAEPDPVLCLSFLRGCPTSRPQRHDVFTRSSRASFNNPTLRAASISQKHQLDDNHQVSSKRPRNGRADKVSEQNALKKLALVMHNDQAQWKSIGQRDAV</sequence>
<gene>
    <name evidence="2" type="ORF">AJ79_00379</name>
</gene>
<dbReference type="AlphaFoldDB" id="A0A2B7YBM4"/>
<keyword evidence="3" id="KW-1185">Reference proteome</keyword>
<evidence type="ECO:0000313" key="3">
    <source>
        <dbReference type="Proteomes" id="UP000223968"/>
    </source>
</evidence>
<name>A0A2B7YBM4_9EURO</name>
<comment type="caution">
    <text evidence="2">The sequence shown here is derived from an EMBL/GenBank/DDBJ whole genome shotgun (WGS) entry which is preliminary data.</text>
</comment>
<reference evidence="2 3" key="1">
    <citation type="submission" date="2017-10" db="EMBL/GenBank/DDBJ databases">
        <title>Comparative genomics in systemic dimorphic fungi from Ajellomycetaceae.</title>
        <authorList>
            <person name="Munoz J.F."/>
            <person name="Mcewen J.G."/>
            <person name="Clay O.K."/>
            <person name="Cuomo C.A."/>
        </authorList>
    </citation>
    <scope>NUCLEOTIDE SEQUENCE [LARGE SCALE GENOMIC DNA]</scope>
    <source>
        <strain evidence="2 3">UAMH5409</strain>
    </source>
</reference>
<organism evidence="2 3">
    <name type="scientific">Helicocarpus griseus UAMH5409</name>
    <dbReference type="NCBI Taxonomy" id="1447875"/>
    <lineage>
        <taxon>Eukaryota</taxon>
        <taxon>Fungi</taxon>
        <taxon>Dikarya</taxon>
        <taxon>Ascomycota</taxon>
        <taxon>Pezizomycotina</taxon>
        <taxon>Eurotiomycetes</taxon>
        <taxon>Eurotiomycetidae</taxon>
        <taxon>Onygenales</taxon>
        <taxon>Ajellomycetaceae</taxon>
        <taxon>Helicocarpus</taxon>
    </lineage>
</organism>
<protein>
    <submittedName>
        <fullName evidence="2">Uncharacterized protein</fullName>
    </submittedName>
</protein>
<accession>A0A2B7YBM4</accession>
<dbReference type="Proteomes" id="UP000223968">
    <property type="component" value="Unassembled WGS sequence"/>
</dbReference>
<proteinExistence type="predicted"/>
<evidence type="ECO:0000313" key="2">
    <source>
        <dbReference type="EMBL" id="PGH18600.1"/>
    </source>
</evidence>
<dbReference type="EMBL" id="PDNB01000003">
    <property type="protein sequence ID" value="PGH18600.1"/>
    <property type="molecule type" value="Genomic_DNA"/>
</dbReference>
<feature type="region of interest" description="Disordered" evidence="1">
    <location>
        <begin position="138"/>
        <end position="162"/>
    </location>
</feature>